<accession>A0A225W7L6</accession>
<gene>
    <name evidence="1" type="ORF">PHMEG_00013078</name>
</gene>
<dbReference type="Proteomes" id="UP000198211">
    <property type="component" value="Unassembled WGS sequence"/>
</dbReference>
<organism evidence="1 2">
    <name type="scientific">Phytophthora megakarya</name>
    <dbReference type="NCBI Taxonomy" id="4795"/>
    <lineage>
        <taxon>Eukaryota</taxon>
        <taxon>Sar</taxon>
        <taxon>Stramenopiles</taxon>
        <taxon>Oomycota</taxon>
        <taxon>Peronosporomycetes</taxon>
        <taxon>Peronosporales</taxon>
        <taxon>Peronosporaceae</taxon>
        <taxon>Phytophthora</taxon>
    </lineage>
</organism>
<reference evidence="2" key="1">
    <citation type="submission" date="2017-03" db="EMBL/GenBank/DDBJ databases">
        <title>Phytopthora megakarya and P. palmivora, two closely related causual agents of cacao black pod achieved similar genome size and gene model numbers by different mechanisms.</title>
        <authorList>
            <person name="Ali S."/>
            <person name="Shao J."/>
            <person name="Larry D.J."/>
            <person name="Kronmiller B."/>
            <person name="Shen D."/>
            <person name="Strem M.D."/>
            <person name="Melnick R.L."/>
            <person name="Guiltinan M.J."/>
            <person name="Tyler B.M."/>
            <person name="Meinhardt L.W."/>
            <person name="Bailey B.A."/>
        </authorList>
    </citation>
    <scope>NUCLEOTIDE SEQUENCE [LARGE SCALE GENOMIC DNA]</scope>
    <source>
        <strain evidence="2">zdho120</strain>
    </source>
</reference>
<keyword evidence="2" id="KW-1185">Reference proteome</keyword>
<name>A0A225W7L6_9STRA</name>
<dbReference type="AlphaFoldDB" id="A0A225W7L6"/>
<evidence type="ECO:0000313" key="2">
    <source>
        <dbReference type="Proteomes" id="UP000198211"/>
    </source>
</evidence>
<sequence>MHSTHEDIDYANSINVFVLKVPPHYINVCQLLNVAWNQPFKSQLRPHWVKCLRSQIAAHHARDRSRADQQRNVSEQVAVIARTE</sequence>
<comment type="caution">
    <text evidence="1">The sequence shown here is derived from an EMBL/GenBank/DDBJ whole genome shotgun (WGS) entry which is preliminary data.</text>
</comment>
<proteinExistence type="predicted"/>
<dbReference type="EMBL" id="NBNE01001545">
    <property type="protein sequence ID" value="OWZ13572.1"/>
    <property type="molecule type" value="Genomic_DNA"/>
</dbReference>
<evidence type="ECO:0000313" key="1">
    <source>
        <dbReference type="EMBL" id="OWZ13572.1"/>
    </source>
</evidence>
<protein>
    <submittedName>
        <fullName evidence="1">Uncharacterized protein</fullName>
    </submittedName>
</protein>